<reference evidence="1 2" key="1">
    <citation type="submission" date="2020-08" db="EMBL/GenBank/DDBJ databases">
        <title>Genomic Encyclopedia of Type Strains, Phase IV (KMG-IV): sequencing the most valuable type-strain genomes for metagenomic binning, comparative biology and taxonomic classification.</title>
        <authorList>
            <person name="Goeker M."/>
        </authorList>
    </citation>
    <scope>NUCLEOTIDE SEQUENCE [LARGE SCALE GENOMIC DNA]</scope>
    <source>
        <strain evidence="1 2">DSM 27165</strain>
    </source>
</reference>
<evidence type="ECO:0000313" key="1">
    <source>
        <dbReference type="EMBL" id="MBB5018830.1"/>
    </source>
</evidence>
<gene>
    <name evidence="1" type="ORF">HNQ59_002127</name>
</gene>
<dbReference type="Proteomes" id="UP000575898">
    <property type="component" value="Unassembled WGS sequence"/>
</dbReference>
<organism evidence="1 2">
    <name type="scientific">Chitinivorax tropicus</name>
    <dbReference type="NCBI Taxonomy" id="714531"/>
    <lineage>
        <taxon>Bacteria</taxon>
        <taxon>Pseudomonadati</taxon>
        <taxon>Pseudomonadota</taxon>
        <taxon>Betaproteobacteria</taxon>
        <taxon>Chitinivorax</taxon>
    </lineage>
</organism>
<dbReference type="AlphaFoldDB" id="A0A840MKA1"/>
<sequence length="76" mass="8547">MSFTLPPLGSLASPPLAIELDTLNQLLHRPELSQHARLIRLHGSPRPVVVERFVCWEGMNQLGRIEVDVLLDQVLI</sequence>
<proteinExistence type="predicted"/>
<dbReference type="EMBL" id="JACHHY010000012">
    <property type="protein sequence ID" value="MBB5018830.1"/>
    <property type="molecule type" value="Genomic_DNA"/>
</dbReference>
<protein>
    <submittedName>
        <fullName evidence="1">Uncharacterized protein</fullName>
    </submittedName>
</protein>
<keyword evidence="2" id="KW-1185">Reference proteome</keyword>
<comment type="caution">
    <text evidence="1">The sequence shown here is derived from an EMBL/GenBank/DDBJ whole genome shotgun (WGS) entry which is preliminary data.</text>
</comment>
<feature type="non-terminal residue" evidence="1">
    <location>
        <position position="76"/>
    </location>
</feature>
<evidence type="ECO:0000313" key="2">
    <source>
        <dbReference type="Proteomes" id="UP000575898"/>
    </source>
</evidence>
<dbReference type="RefSeq" id="WP_184038734.1">
    <property type="nucleotide sequence ID" value="NZ_JACHHY010000012.1"/>
</dbReference>
<accession>A0A840MKA1</accession>
<name>A0A840MKA1_9PROT</name>